<accession>A0A226F5N4</accession>
<feature type="compositionally biased region" description="Basic residues" evidence="8">
    <location>
        <begin position="1"/>
        <end position="16"/>
    </location>
</feature>
<dbReference type="InterPro" id="IPR002364">
    <property type="entry name" value="Quin_OxRdtase/zeta-crystal_CS"/>
</dbReference>
<keyword evidence="7" id="KW-0234">DNA repair</keyword>
<evidence type="ECO:0000313" key="12">
    <source>
        <dbReference type="EMBL" id="OXA64511.1"/>
    </source>
</evidence>
<evidence type="ECO:0000259" key="11">
    <source>
        <dbReference type="PROSITE" id="PS52019"/>
    </source>
</evidence>
<feature type="region of interest" description="N-terminal hotdog fold" evidence="6">
    <location>
        <begin position="3102"/>
        <end position="3235"/>
    </location>
</feature>
<keyword evidence="7" id="KW-0547">Nucleotide-binding</keyword>
<evidence type="ECO:0000256" key="8">
    <source>
        <dbReference type="SAM" id="MobiDB-lite"/>
    </source>
</evidence>
<dbReference type="InterPro" id="IPR016039">
    <property type="entry name" value="Thiolase-like"/>
</dbReference>
<dbReference type="SUPFAM" id="SSF54001">
    <property type="entry name" value="Cysteine proteinases"/>
    <property type="match status" value="1"/>
</dbReference>
<keyword evidence="7" id="KW-0233">DNA recombination</keyword>
<dbReference type="SUPFAM" id="SSF51735">
    <property type="entry name" value="NAD(P)-binding Rossmann-fold domains"/>
    <property type="match status" value="3"/>
</dbReference>
<dbReference type="GO" id="GO:0006310">
    <property type="term" value="P:DNA recombination"/>
    <property type="evidence" value="ECO:0007669"/>
    <property type="project" value="UniProtKB-KW"/>
</dbReference>
<gene>
    <name evidence="12" type="ORF">Fcan01_00150</name>
</gene>
<dbReference type="InterPro" id="IPR001394">
    <property type="entry name" value="Peptidase_C19_UCH"/>
</dbReference>
<dbReference type="Gene3D" id="3.10.129.110">
    <property type="entry name" value="Polyketide synthase dehydratase"/>
    <property type="match status" value="1"/>
</dbReference>
<dbReference type="Gene3D" id="3.40.47.10">
    <property type="match status" value="1"/>
</dbReference>
<keyword evidence="1" id="KW-0596">Phosphopantetheine</keyword>
<keyword evidence="7" id="KW-0378">Hydrolase</keyword>
<dbReference type="InterPro" id="IPR049900">
    <property type="entry name" value="PKS_mFAS_DH"/>
</dbReference>
<comment type="similarity">
    <text evidence="7">Belongs to the helicase family.</text>
</comment>
<evidence type="ECO:0000313" key="13">
    <source>
        <dbReference type="Proteomes" id="UP000198287"/>
    </source>
</evidence>
<dbReference type="GO" id="GO:0000723">
    <property type="term" value="P:telomere maintenance"/>
    <property type="evidence" value="ECO:0007669"/>
    <property type="project" value="InterPro"/>
</dbReference>
<feature type="active site" description="Proton acceptor; for dehydratase activity" evidence="6">
    <location>
        <position position="3141"/>
    </location>
</feature>
<dbReference type="InterPro" id="IPR010285">
    <property type="entry name" value="DNA_helicase_pif1-like_DEAD"/>
</dbReference>
<evidence type="ECO:0000256" key="7">
    <source>
        <dbReference type="RuleBase" id="RU363044"/>
    </source>
</evidence>
<dbReference type="InterPro" id="IPR011032">
    <property type="entry name" value="GroES-like_sf"/>
</dbReference>
<dbReference type="Pfam" id="PF14765">
    <property type="entry name" value="PS-DH"/>
    <property type="match status" value="1"/>
</dbReference>
<evidence type="ECO:0000259" key="9">
    <source>
        <dbReference type="PROSITE" id="PS50235"/>
    </source>
</evidence>
<dbReference type="GO" id="GO:0008270">
    <property type="term" value="F:zinc ion binding"/>
    <property type="evidence" value="ECO:0007669"/>
    <property type="project" value="InterPro"/>
</dbReference>
<dbReference type="Gene3D" id="1.10.1200.10">
    <property type="entry name" value="ACP-like"/>
    <property type="match status" value="1"/>
</dbReference>
<dbReference type="InterPro" id="IPR049551">
    <property type="entry name" value="PKS_DH_C"/>
</dbReference>
<organism evidence="12 13">
    <name type="scientific">Folsomia candida</name>
    <name type="common">Springtail</name>
    <dbReference type="NCBI Taxonomy" id="158441"/>
    <lineage>
        <taxon>Eukaryota</taxon>
        <taxon>Metazoa</taxon>
        <taxon>Ecdysozoa</taxon>
        <taxon>Arthropoda</taxon>
        <taxon>Hexapoda</taxon>
        <taxon>Collembola</taxon>
        <taxon>Entomobryomorpha</taxon>
        <taxon>Isotomoidea</taxon>
        <taxon>Isotomidae</taxon>
        <taxon>Proisotominae</taxon>
        <taxon>Folsomia</taxon>
    </lineage>
</organism>
<dbReference type="SUPFAM" id="SSF47336">
    <property type="entry name" value="ACP-like"/>
    <property type="match status" value="1"/>
</dbReference>
<dbReference type="Pfam" id="PF00109">
    <property type="entry name" value="ketoacyl-synt"/>
    <property type="match status" value="1"/>
</dbReference>
<comment type="caution">
    <text evidence="12">The sequence shown here is derived from an EMBL/GenBank/DDBJ whole genome shotgun (WGS) entry which is preliminary data.</text>
</comment>
<dbReference type="SMART" id="SM00825">
    <property type="entry name" value="PKS_KS"/>
    <property type="match status" value="1"/>
</dbReference>
<dbReference type="Gene3D" id="3.90.180.10">
    <property type="entry name" value="Medium-chain alcohol dehydrogenases, catalytic domain"/>
    <property type="match status" value="1"/>
</dbReference>
<dbReference type="InterPro" id="IPR042104">
    <property type="entry name" value="PKS_dehydratase_sf"/>
</dbReference>
<dbReference type="SMART" id="SM00829">
    <property type="entry name" value="PKS_ER"/>
    <property type="match status" value="1"/>
</dbReference>
<dbReference type="InterPro" id="IPR057326">
    <property type="entry name" value="KR_dom"/>
</dbReference>
<evidence type="ECO:0000256" key="5">
    <source>
        <dbReference type="ARBA" id="ARBA00023315"/>
    </source>
</evidence>
<keyword evidence="2" id="KW-0597">Phosphoprotein</keyword>
<dbReference type="GO" id="GO:0016887">
    <property type="term" value="F:ATP hydrolysis activity"/>
    <property type="evidence" value="ECO:0007669"/>
    <property type="project" value="RHEA"/>
</dbReference>
<dbReference type="PROSITE" id="PS50235">
    <property type="entry name" value="USP_3"/>
    <property type="match status" value="1"/>
</dbReference>
<dbReference type="InterPro" id="IPR013149">
    <property type="entry name" value="ADH-like_C"/>
</dbReference>
<dbReference type="PROSITE" id="PS52004">
    <property type="entry name" value="KS3_2"/>
    <property type="match status" value="1"/>
</dbReference>
<dbReference type="InterPro" id="IPR020843">
    <property type="entry name" value="ER"/>
</dbReference>
<dbReference type="GO" id="GO:0016491">
    <property type="term" value="F:oxidoreductase activity"/>
    <property type="evidence" value="ECO:0007669"/>
    <property type="project" value="InterPro"/>
</dbReference>
<feature type="domain" description="USP" evidence="9">
    <location>
        <begin position="2059"/>
        <end position="2352"/>
    </location>
</feature>
<dbReference type="SMART" id="SM00827">
    <property type="entry name" value="PKS_AT"/>
    <property type="match status" value="1"/>
</dbReference>
<dbReference type="SMART" id="SM00822">
    <property type="entry name" value="PKS_KR"/>
    <property type="match status" value="1"/>
</dbReference>
<feature type="compositionally biased region" description="Basic and acidic residues" evidence="8">
    <location>
        <begin position="62"/>
        <end position="294"/>
    </location>
</feature>
<dbReference type="GO" id="GO:0006633">
    <property type="term" value="P:fatty acid biosynthetic process"/>
    <property type="evidence" value="ECO:0007669"/>
    <property type="project" value="TreeGrafter"/>
</dbReference>
<evidence type="ECO:0000256" key="3">
    <source>
        <dbReference type="ARBA" id="ARBA00022679"/>
    </source>
</evidence>
<dbReference type="InterPro" id="IPR020807">
    <property type="entry name" value="PKS_DH"/>
</dbReference>
<dbReference type="SUPFAM" id="SSF52151">
    <property type="entry name" value="FabD/lysophospholipase-like"/>
    <property type="match status" value="1"/>
</dbReference>
<dbReference type="InterPro" id="IPR036736">
    <property type="entry name" value="ACP-like_sf"/>
</dbReference>
<dbReference type="GO" id="GO:0004843">
    <property type="term" value="F:cysteine-type deubiquitinase activity"/>
    <property type="evidence" value="ECO:0007669"/>
    <property type="project" value="InterPro"/>
</dbReference>
<dbReference type="Proteomes" id="UP000198287">
    <property type="component" value="Unassembled WGS sequence"/>
</dbReference>
<dbReference type="Pfam" id="PF05970">
    <property type="entry name" value="PIF1"/>
    <property type="match status" value="1"/>
</dbReference>
<dbReference type="Pfam" id="PF00443">
    <property type="entry name" value="UCH"/>
    <property type="match status" value="1"/>
</dbReference>
<name>A0A226F5N4_FOLCA</name>
<evidence type="ECO:0000256" key="1">
    <source>
        <dbReference type="ARBA" id="ARBA00022450"/>
    </source>
</evidence>
<feature type="region of interest" description="Disordered" evidence="8">
    <location>
        <begin position="62"/>
        <end position="308"/>
    </location>
</feature>
<dbReference type="InterPro" id="IPR032821">
    <property type="entry name" value="PKS_assoc"/>
</dbReference>
<dbReference type="SUPFAM" id="SSF52540">
    <property type="entry name" value="P-loop containing nucleoside triphosphate hydrolases"/>
    <property type="match status" value="2"/>
</dbReference>
<dbReference type="CDD" id="cd00833">
    <property type="entry name" value="PKS"/>
    <property type="match status" value="1"/>
</dbReference>
<dbReference type="PANTHER" id="PTHR43775:SF37">
    <property type="entry name" value="SI:DKEY-61P9.11"/>
    <property type="match status" value="1"/>
</dbReference>
<dbReference type="SMART" id="SM00826">
    <property type="entry name" value="PKS_DH"/>
    <property type="match status" value="1"/>
</dbReference>
<dbReference type="InterPro" id="IPR014030">
    <property type="entry name" value="Ketoacyl_synth_N"/>
</dbReference>
<reference evidence="12 13" key="1">
    <citation type="submission" date="2015-12" db="EMBL/GenBank/DDBJ databases">
        <title>The genome of Folsomia candida.</title>
        <authorList>
            <person name="Faddeeva A."/>
            <person name="Derks M.F."/>
            <person name="Anvar Y."/>
            <person name="Smit S."/>
            <person name="Van Straalen N."/>
            <person name="Roelofs D."/>
        </authorList>
    </citation>
    <scope>NUCLEOTIDE SEQUENCE [LARGE SCALE GENOMIC DNA]</scope>
    <source>
        <strain evidence="12 13">VU population</strain>
        <tissue evidence="12">Whole body</tissue>
    </source>
</reference>
<dbReference type="Gene3D" id="3.40.50.150">
    <property type="entry name" value="Vaccinia Virus protein VP39"/>
    <property type="match status" value="1"/>
</dbReference>
<dbReference type="Gene3D" id="3.40.50.720">
    <property type="entry name" value="NAD(P)-binding Rossmann-like Domain"/>
    <property type="match status" value="4"/>
</dbReference>
<dbReference type="InterPro" id="IPR001227">
    <property type="entry name" value="Ac_transferase_dom_sf"/>
</dbReference>
<dbReference type="InterPro" id="IPR046700">
    <property type="entry name" value="DUF6570"/>
</dbReference>
<dbReference type="Pfam" id="PF08659">
    <property type="entry name" value="KR"/>
    <property type="match status" value="2"/>
</dbReference>
<dbReference type="Pfam" id="PF02801">
    <property type="entry name" value="Ketoacyl-synt_C"/>
    <property type="match status" value="1"/>
</dbReference>
<dbReference type="Gene3D" id="3.40.366.10">
    <property type="entry name" value="Malonyl-Coenzyme A Acyl Carrier Protein, domain 2"/>
    <property type="match status" value="1"/>
</dbReference>
<feature type="compositionally biased region" description="Basic and acidic residues" evidence="8">
    <location>
        <begin position="36"/>
        <end position="49"/>
    </location>
</feature>
<dbReference type="InterPro" id="IPR016035">
    <property type="entry name" value="Acyl_Trfase/lysoPLipase"/>
</dbReference>
<dbReference type="InterPro" id="IPR028889">
    <property type="entry name" value="USP"/>
</dbReference>
<dbReference type="GO" id="GO:0043139">
    <property type="term" value="F:5'-3' DNA helicase activity"/>
    <property type="evidence" value="ECO:0007669"/>
    <property type="project" value="UniProtKB-EC"/>
</dbReference>
<dbReference type="InterPro" id="IPR029063">
    <property type="entry name" value="SAM-dependent_MTases_sf"/>
</dbReference>
<dbReference type="Gene3D" id="3.90.70.10">
    <property type="entry name" value="Cysteine proteinases"/>
    <property type="match status" value="1"/>
</dbReference>
<keyword evidence="4" id="KW-0521">NADP</keyword>
<evidence type="ECO:0000256" key="2">
    <source>
        <dbReference type="ARBA" id="ARBA00022553"/>
    </source>
</evidence>
<dbReference type="Gene3D" id="3.60.10.10">
    <property type="entry name" value="Endonuclease/exonuclease/phosphatase"/>
    <property type="match status" value="1"/>
</dbReference>
<dbReference type="Gene3D" id="3.40.50.300">
    <property type="entry name" value="P-loop containing nucleotide triphosphate hydrolases"/>
    <property type="match status" value="1"/>
</dbReference>
<keyword evidence="7" id="KW-0227">DNA damage</keyword>
<dbReference type="Pfam" id="PF13489">
    <property type="entry name" value="Methyltransf_23"/>
    <property type="match status" value="1"/>
</dbReference>
<keyword evidence="3" id="KW-0808">Transferase</keyword>
<comment type="catalytic activity">
    <reaction evidence="7">
        <text>ATP + H2O = ADP + phosphate + H(+)</text>
        <dbReference type="Rhea" id="RHEA:13065"/>
        <dbReference type="ChEBI" id="CHEBI:15377"/>
        <dbReference type="ChEBI" id="CHEBI:15378"/>
        <dbReference type="ChEBI" id="CHEBI:30616"/>
        <dbReference type="ChEBI" id="CHEBI:43474"/>
        <dbReference type="ChEBI" id="CHEBI:456216"/>
        <dbReference type="EC" id="5.6.2.3"/>
    </reaction>
</comment>
<dbReference type="Pfam" id="PF00107">
    <property type="entry name" value="ADH_zinc_N"/>
    <property type="match status" value="1"/>
</dbReference>
<keyword evidence="7" id="KW-0067">ATP-binding</keyword>
<evidence type="ECO:0000256" key="4">
    <source>
        <dbReference type="ARBA" id="ARBA00022857"/>
    </source>
</evidence>
<dbReference type="SUPFAM" id="SSF53901">
    <property type="entry name" value="Thiolase-like"/>
    <property type="match status" value="2"/>
</dbReference>
<evidence type="ECO:0000256" key="6">
    <source>
        <dbReference type="PROSITE-ProRule" id="PRU01363"/>
    </source>
</evidence>
<dbReference type="EMBL" id="LNIX01000001">
    <property type="protein sequence ID" value="OXA64511.1"/>
    <property type="molecule type" value="Genomic_DNA"/>
</dbReference>
<dbReference type="CDD" id="cd05195">
    <property type="entry name" value="enoyl_red"/>
    <property type="match status" value="1"/>
</dbReference>
<keyword evidence="13" id="KW-1185">Reference proteome</keyword>
<dbReference type="InterPro" id="IPR049552">
    <property type="entry name" value="PKS_DH_N"/>
</dbReference>
<keyword evidence="5" id="KW-0012">Acyltransferase</keyword>
<dbReference type="Gene3D" id="3.30.70.3290">
    <property type="match status" value="1"/>
</dbReference>
<dbReference type="InterPro" id="IPR036291">
    <property type="entry name" value="NAD(P)-bd_dom_sf"/>
</dbReference>
<dbReference type="InterPro" id="IPR014043">
    <property type="entry name" value="Acyl_transferase_dom"/>
</dbReference>
<feature type="region of interest" description="Disordered" evidence="8">
    <location>
        <begin position="1"/>
        <end position="49"/>
    </location>
</feature>
<dbReference type="Pfam" id="PF16197">
    <property type="entry name" value="KAsynt_C_assoc"/>
    <property type="match status" value="1"/>
</dbReference>
<protein>
    <recommendedName>
        <fullName evidence="7">ATP-dependent DNA helicase</fullName>
        <ecNumber evidence="7">5.6.2.3</ecNumber>
    </recommendedName>
</protein>
<comment type="cofactor">
    <cofactor evidence="7">
        <name>Mg(2+)</name>
        <dbReference type="ChEBI" id="CHEBI:18420"/>
    </cofactor>
</comment>
<dbReference type="Pfam" id="PF20209">
    <property type="entry name" value="DUF6570"/>
    <property type="match status" value="1"/>
</dbReference>
<dbReference type="GO" id="GO:0006281">
    <property type="term" value="P:DNA repair"/>
    <property type="evidence" value="ECO:0007669"/>
    <property type="project" value="UniProtKB-KW"/>
</dbReference>
<dbReference type="SUPFAM" id="SSF50129">
    <property type="entry name" value="GroES-like"/>
    <property type="match status" value="1"/>
</dbReference>
<dbReference type="SUPFAM" id="SSF53335">
    <property type="entry name" value="S-adenosyl-L-methionine-dependent methyltransferases"/>
    <property type="match status" value="1"/>
</dbReference>
<dbReference type="Pfam" id="PF00698">
    <property type="entry name" value="Acyl_transf_1"/>
    <property type="match status" value="1"/>
</dbReference>
<dbReference type="Pfam" id="PF21089">
    <property type="entry name" value="PKS_DH_N"/>
    <property type="match status" value="1"/>
</dbReference>
<dbReference type="CDD" id="cd02257">
    <property type="entry name" value="Peptidase_C19"/>
    <property type="match status" value="1"/>
</dbReference>
<proteinExistence type="inferred from homology"/>
<dbReference type="InterPro" id="IPR025476">
    <property type="entry name" value="Helitron_helicase-like"/>
</dbReference>
<dbReference type="GO" id="GO:0016579">
    <property type="term" value="P:protein deubiquitination"/>
    <property type="evidence" value="ECO:0007669"/>
    <property type="project" value="InterPro"/>
</dbReference>
<feature type="compositionally biased region" description="Basic and acidic residues" evidence="8">
    <location>
        <begin position="17"/>
        <end position="29"/>
    </location>
</feature>
<dbReference type="Pfam" id="PF14214">
    <property type="entry name" value="Helitron_like_N"/>
    <property type="match status" value="1"/>
</dbReference>
<dbReference type="EC" id="5.6.2.3" evidence="7"/>
<dbReference type="InterPro" id="IPR038765">
    <property type="entry name" value="Papain-like_cys_pep_sf"/>
</dbReference>
<keyword evidence="7" id="KW-0347">Helicase</keyword>
<dbReference type="SUPFAM" id="SSF56219">
    <property type="entry name" value="DNase I-like"/>
    <property type="match status" value="1"/>
</dbReference>
<dbReference type="PROSITE" id="PS52019">
    <property type="entry name" value="PKS_MFAS_DH"/>
    <property type="match status" value="1"/>
</dbReference>
<sequence length="4593" mass="517243">MPRKLSMKERMRRKRKHEEFRRSEAEKNSISKKLHRMDADMRQLEQERDAAAHAELRKIDIYREEEKERDRISHASRRENESYREVEKERNRVEHVSRRENESYREVEKERDRVEHASRRENEAYREVEKERDRVEHASRRENETYREVEKERDRVEHASRRENESYREVEKERDRVEHASRRENESYREVEKERNRVEHVSRRENESYREVEKERDRVEHASRRENETYREVEKERDRVEHASRRENETYREVEKERDRVEHASRRENESYREVEKDRNRVEHASRREEDTYRQTEQQRNTIRKAVSRQNAKNDYDILFNSFQIEIADQPKWICSSCGGLWYKTSVHPTTTETVRKLHPKKPFAHMKVDGKYFLCGTCHDSLKNGDVPRLCMSNGLYFPPIPHQLQNMTTLEERLVALRLPFAQIRSLGSDRQYGIRGGVVNVPNDMDIVAKVIPRRFDETSTVQVQLKRRMSYKHPFMFQTIRPHKVFHAANYLVRTELYRKENVFLSSDWANCSSTDTVQYIVNPNDATESNTDIESIEELSISDKPQTEDNDAPLTETLMQEDQLIMAVAPGEGTRPLSLLMDLDAEELSFPSIYCGIKRKFNPDANLSYADIAKSELRRFDPRCRRADKILYSYRLVQTHRIASNINICLRKKKRRGIITAGNMLNNECVQNLVQHDDGYRLLSNIVNSPSYLEEKKKDVMAMIRQLGLPTFFITTSAAETKWPELISMLHNRKYGTENALTDEEVSNLKFDAKADLIRNDPIGCVMAYDRREKAMDKFLIKPIGGIFYPYSHKDFFKRKEVQQRGSIHTHRMDWFEDAPKFDKENFLTHQACCEFIDEFITCRKDESDDMKEVMAYQIHNHSHTCEDKRRGCRFGYPIPMRKTRILLPLPADQVKLHKKEFANIKEKLSTYGRHAEEIDFDTFLQELGLNEENYILSIRSNLRIPKVFLRRGTHEIYINAYNRKLLLCWRANIDIQFVLDPYACATYIVNYISKADRGVSKLLRQVSKEIREGNYGLKERLSSFANAFAKSSEVSAQEAACCLLKIPMTQSSPDVTFINTNRPDDRVIFVKPAEELEKMDADSSDIALKGILERYVVRPSTLDDLCLADYVSNYNFTKLSCSRRKSDNPPAAVLTLSDNSGYITKRATPRIIRYRRFGLYQDPENFYREQIMLYVPWRDENKDVLDIDHFCVYQDRVDVISQKRKVYDPSFLEDELEVGLTMAEGDELTFDNDLLDHTPIDFVAEDQDFGIELGDSNTSKFMSIRPPKLISTNDYRKLLITLNEGQRKYLLNLLHSLKGKLGQNFHVIHGQAGVGKSRLIHALVQCILRMFDKEPGLSGEAIPVLVAAATGKAAFNVSGMTLHSAFRLPPNQYAGKMSPLDHGTCNTLRCKFAALKVLIIDEISLVSLKMFAQIDQRLRQILGIDELFGGVSVLVVGDFYQLSPVFGQFVFEDSKEILGSIIGNPLWDRFRLFKLNEIMRQKDDAKFATALNRLSIGMLEEEDIKMFKSREIGKNLVVPGDATWLFYSNADCDKFNREAISRAVGPLYNSFAIDRVQGGNILKSQQAMLESAEHLTLQQTGGMPYHVALRVGLRYMITTNIDVSDGLFNGATGKLRGVVEKPLTNGGKAVKLVFMEFSEELVGQLARSNNLALLKKLGIPLHWTPIFSETKPLNSFGHYQGMQIVRRQIPLVAANAISIHKSQSLSIPNTVANIPSRGLRRDAMYVAMSRAPTLSGLYIGGTFNAPRPIDPLRHLVPLELSRLRKLPFPYSLRYLPDQDEPNRIVFHNIQSFRAHYEDILADRNYTVSDVLCFCETRTLISDVVELPGFSVFHRIDSPTIQSSIGTLVFKSNSHCSSISDCKFSQINLSFSKHLQLVQWAQKNVRICMLYRSPQYSATAFLKDVSDLLSGKKGTPMIVFGDFNLNFMTKDGFQMRQIFTKMGFRLITPSENSTDGNTCIDACFSNVFGVSAFFYESYFSYHKPICVTWPDDIHILPSHVESESCPQEAEPMEVSLSESGIGHNTEQSEMDVQIDNEDLSADNVLCEQSLSIHLGIPNLGNTCYINAILHLIYESVSIQDFLKVSRDRLSLCLRGFFHALLTPVPLCQLRTTRQELVACMPSYPIGMQDDPHLFLLDLLQNLTTLEERLVALRLPFAQIRSLGSDRQYGIRGGVVTPSNSGMSLEEYVATLVTEVTCSCGIKSTRNESCTSLSIGRTATNLQDCIINHFIGEQEYLCETCKSAGLANFNSKLVLAPRALFVNLKIFTNRGTQILEKSFASDILMLPGSDNAYALTLIVSHLGDSLNSGHYVVNFRRGNDWIIYDDDEVYISKHCALENAGISFKSLRGTAAAVLVGLWREEYKDLVLTPGSAEGGEEVLKRHVVHLAHSACAIGAAVRHLRSRRTDLALAGGANLILKPYKYEDFQGVLSLSGRCKVFQKDVDGYVRAEGGVIYVLKRVSEAKQDGDNILGVIRGFGSSQDGLSRHIGTPTVDGEAAAMVCALADASLHPKEVDWIEMHGTGTSLGDPMEVAATRLGYQISSSERTSPLIVTSIKANIGHTESVSAAASLLKVLLAMKYGSIPPQLLTAALNPKLDFNGLAIPRTTIDWKGSLAGISSFGITETNTHFILERVHTQQTPKSHPALQKTAQLYILPFSAKSSSAIVHLRKKHIVALEQLEEQGHSDVLAAYCYTASTCRHHSEEYRSIATGHNRSELLDALRSDDRKSNEVKRTYRRHFDEVNTHFIKIAEINLLDLIRDDKDISRCPEMCIFAVEYSLLNMWMEWGVSPNLCVIGHSFGEVAAAMAVGALDLTLAVRLMVSLRQIVSEKIEPGRMVALMADESTTRRMIREYTEKHIMSNEIMEAWIDISALNSPTQTVVSGPPETMKKFATFAKTNYNMKSTFVKFAHHAYHSRSLAKALIGLEADLGEFKFLSRNHSLAYISSMYGRKLDDSETLDPSYWSGCFKHPVQFIESATAAISDVGARLFLEVGPQPTLSPLMQENCSDHDPLFIPSLCRNVPSWNTLSDAIATLYLHGVKLDWTNIWTSLVGDGISRKKVPHLLPTYPFQNDGPFWFNPCAISGSGVAKVNSKSKVVHPLLGSMLSVTESGIINPVSIFTTSTDEMLYRTGSWLRDHKVGPYTIFPAAGYIEMGFAVVTLLTGSKGKSCGIRLSQIDIQIVLSLDLKSEIQTNVIYDGEKFNISIFSRREIDCSEWRLHASLNAIVLHIGTKNQEKYLDNFAGDAVTSPYVEMSELGYKFGRRFRSLTNLKTTSLRSYYTLTANIAPRILDQDKDEIGSFVVHPTILDALVQAAFLASVPLTTLRLPIAISTCEIYPHLRDDNYKPVFCPGQLRVQARHLSSTLFVLGNDSIFRPQVSITKLKTFSTTVKAIGKLINEKGNIDGPEVALPMFVEEWTSKNQIKVGYSLTKTMSNQISSFTAISRTLAEIQEYHKIASFIGNQVAITLKCLGNACLTPGERLSTDQISSGLCVNHIAPAFLARLLHYAGDAGLLKKVSPTEYVVLPHSDFVITEQHSGDHCGLLQDDWAFAEFYISKLSKFLRGSESILPHLFPPTSPSLELPNGIVSNKAVATNNFSAERLYSTTTQCSLLTENLIGVFASFVKDKCDGLRILEVGAGTGAATRKLLRHLHGTGSTYTFTDISTSFLNQAEGFEKEAFDIIIAMNVLHATTDLGKVVGNLRLLLGGDGNIFIAEQLRPSAFIDIVFGHCKGYWLFKDTIRSGHCLIDGKAWKPVLQSAGYGEIAIVENRDFDIGIIVATNKEVPLSPFTVITTSADDEFSNQLVASSKGKATLRNIINQEIRIKPNDKIVYCLPHSHLEEIDQENQMRKQVKHFLTFSQALLSVGRVEIFIVSHGLIPVQDEEAIYPVAGALRGFARSLANEMLQLDIVCIDPDEREDTMHKVRTVLAEIKNKPKVGGRSEAPFVTYRDGVRYEGKLVPLLSPYPMLAMRQATHMQLRLPESCAVEDLKWDDSLTTIQVRVHASGLNFKDILSIIKPTVEFTSESSIGADICGQLFKSDRLFINASHVALLPPNMTYAEGATLPTAFYTAFHSLVTVGKLSRGEWVLIHTASGGVGLVAIQIAREIGANIVCTAGSRRKRAYLTHVLGLTNVTSSRDISSFLAGVQKATGNAGVHVILNSLTSTGWKEASLSMTRIGGRFIEMSKLNIFSHAELNKLRPDVEYSVVDLSVQDEARTVQLAHELQSWLTSEKLTPITYSVFEPSAIISAVQHLQKAAHIGKVVINWIKEIFNDRSTYLITGGCGELGIELANLMLLNGAKHIVLVSRRHGGKETVVSKLKQRLAHSHYADDELAGVFVEHGDISTSPGVDQILEKIYSLRLPPLRGIFHAAGVLSDSTIPNMTMEKVDLVWILGSPGQASYSAANAALASLADYRHRLGLKATSIAWGLWGEVGMASGIDRTVFGVKPFSTAQGMYTMEHILRNANLIGSNVMPAKLSGDVRTTWLQHYVKTNENYNQETLSATSQNHTDVVPVDLEETVVRLLAKMLRIRDPSRIYGAELSDIGMDSLMRIELKNKLHTLYNVVVDIEDSVTTSEIVETLTKVLSEDIK</sequence>
<feature type="active site" description="Proton donor; for dehydratase activity" evidence="6">
    <location>
        <position position="3312"/>
    </location>
</feature>
<dbReference type="PANTHER" id="PTHR43775">
    <property type="entry name" value="FATTY ACID SYNTHASE"/>
    <property type="match status" value="1"/>
</dbReference>
<dbReference type="InterPro" id="IPR020841">
    <property type="entry name" value="PKS_Beta-ketoAc_synthase_dom"/>
</dbReference>
<dbReference type="InterPro" id="IPR036691">
    <property type="entry name" value="Endo/exonu/phosph_ase_sf"/>
</dbReference>
<feature type="domain" description="PKS/mFAS DH" evidence="11">
    <location>
        <begin position="3102"/>
        <end position="3395"/>
    </location>
</feature>
<evidence type="ECO:0000259" key="10">
    <source>
        <dbReference type="PROSITE" id="PS52004"/>
    </source>
</evidence>
<dbReference type="InterPro" id="IPR027417">
    <property type="entry name" value="P-loop_NTPase"/>
</dbReference>
<dbReference type="OrthoDB" id="3509362at2759"/>
<dbReference type="GO" id="GO:0004312">
    <property type="term" value="F:fatty acid synthase activity"/>
    <property type="evidence" value="ECO:0007669"/>
    <property type="project" value="TreeGrafter"/>
</dbReference>
<feature type="region of interest" description="C-terminal hotdog fold" evidence="6">
    <location>
        <begin position="3245"/>
        <end position="3395"/>
    </location>
</feature>
<dbReference type="InterPro" id="IPR050091">
    <property type="entry name" value="PKS_NRPS_Biosynth_Enz"/>
</dbReference>
<dbReference type="GO" id="GO:0005524">
    <property type="term" value="F:ATP binding"/>
    <property type="evidence" value="ECO:0007669"/>
    <property type="project" value="UniProtKB-KW"/>
</dbReference>
<dbReference type="InterPro" id="IPR014031">
    <property type="entry name" value="Ketoacyl_synth_C"/>
</dbReference>
<dbReference type="InterPro" id="IPR013968">
    <property type="entry name" value="PKS_KR"/>
</dbReference>
<dbReference type="PROSITE" id="PS01162">
    <property type="entry name" value="QOR_ZETA_CRYSTAL"/>
    <property type="match status" value="1"/>
</dbReference>
<feature type="domain" description="Ketosynthase family 3 (KS3)" evidence="10">
    <location>
        <begin position="2298"/>
        <end position="2637"/>
    </location>
</feature>